<feature type="non-terminal residue" evidence="1">
    <location>
        <position position="131"/>
    </location>
</feature>
<name>X1REK2_9ZZZZ</name>
<evidence type="ECO:0000313" key="1">
    <source>
        <dbReference type="EMBL" id="GAI79162.1"/>
    </source>
</evidence>
<accession>X1REK2</accession>
<protein>
    <submittedName>
        <fullName evidence="1">Uncharacterized protein</fullName>
    </submittedName>
</protein>
<dbReference type="AlphaFoldDB" id="X1REK2"/>
<proteinExistence type="predicted"/>
<gene>
    <name evidence="1" type="ORF">S12H4_16540</name>
</gene>
<reference evidence="1" key="1">
    <citation type="journal article" date="2014" name="Front. Microbiol.">
        <title>High frequency of phylogenetically diverse reductive dehalogenase-homologous genes in deep subseafloor sedimentary metagenomes.</title>
        <authorList>
            <person name="Kawai M."/>
            <person name="Futagami T."/>
            <person name="Toyoda A."/>
            <person name="Takaki Y."/>
            <person name="Nishi S."/>
            <person name="Hori S."/>
            <person name="Arai W."/>
            <person name="Tsubouchi T."/>
            <person name="Morono Y."/>
            <person name="Uchiyama I."/>
            <person name="Ito T."/>
            <person name="Fujiyama A."/>
            <person name="Inagaki F."/>
            <person name="Takami H."/>
        </authorList>
    </citation>
    <scope>NUCLEOTIDE SEQUENCE</scope>
    <source>
        <strain evidence="1">Expedition CK06-06</strain>
    </source>
</reference>
<comment type="caution">
    <text evidence="1">The sequence shown here is derived from an EMBL/GenBank/DDBJ whole genome shotgun (WGS) entry which is preliminary data.</text>
</comment>
<dbReference type="EMBL" id="BARW01008007">
    <property type="protein sequence ID" value="GAI79162.1"/>
    <property type="molecule type" value="Genomic_DNA"/>
</dbReference>
<organism evidence="1">
    <name type="scientific">marine sediment metagenome</name>
    <dbReference type="NCBI Taxonomy" id="412755"/>
    <lineage>
        <taxon>unclassified sequences</taxon>
        <taxon>metagenomes</taxon>
        <taxon>ecological metagenomes</taxon>
    </lineage>
</organism>
<sequence>MKRYNFKKVMIAAVIVFFVMTSLSPAQIISEQNKAGEIIDQNTVNNVLKLLQSNRYNPCKHLFFIESGPILESTLYADGSIVELQTETVTWPVMGPDSPDMTLEEFKKMVQSARETFENDPNRIIIDKDGP</sequence>